<evidence type="ECO:0000259" key="11">
    <source>
        <dbReference type="PROSITE" id="PS50111"/>
    </source>
</evidence>
<evidence type="ECO:0000256" key="2">
    <source>
        <dbReference type="ARBA" id="ARBA00022475"/>
    </source>
</evidence>
<organism evidence="13 14">
    <name type="scientific">Halarcobacter mediterraneus</name>
    <dbReference type="NCBI Taxonomy" id="2023153"/>
    <lineage>
        <taxon>Bacteria</taxon>
        <taxon>Pseudomonadati</taxon>
        <taxon>Campylobacterota</taxon>
        <taxon>Epsilonproteobacteria</taxon>
        <taxon>Campylobacterales</taxon>
        <taxon>Arcobacteraceae</taxon>
        <taxon>Halarcobacter</taxon>
    </lineage>
</organism>
<dbReference type="Gene3D" id="1.20.120.30">
    <property type="entry name" value="Aspartate receptor, ligand-binding domain"/>
    <property type="match status" value="1"/>
</dbReference>
<proteinExistence type="inferred from homology"/>
<dbReference type="Pfam" id="PF13682">
    <property type="entry name" value="CZB"/>
    <property type="match status" value="1"/>
</dbReference>
<dbReference type="EMBL" id="NXIE01000005">
    <property type="protein sequence ID" value="RXK11855.1"/>
    <property type="molecule type" value="Genomic_DNA"/>
</dbReference>
<dbReference type="PROSITE" id="PS50885">
    <property type="entry name" value="HAMP"/>
    <property type="match status" value="1"/>
</dbReference>
<evidence type="ECO:0000259" key="12">
    <source>
        <dbReference type="PROSITE" id="PS50885"/>
    </source>
</evidence>
<keyword evidence="5 10" id="KW-1133">Transmembrane helix</keyword>
<evidence type="ECO:0000313" key="14">
    <source>
        <dbReference type="Proteomes" id="UP000289718"/>
    </source>
</evidence>
<dbReference type="PANTHER" id="PTHR43531">
    <property type="entry name" value="PROTEIN ICFG"/>
    <property type="match status" value="1"/>
</dbReference>
<feature type="compositionally biased region" description="Polar residues" evidence="9">
    <location>
        <begin position="941"/>
        <end position="956"/>
    </location>
</feature>
<sequence>MGALSIKGKLLIISLIVVILVTVITAVQSIYTIKELSKKDIDNFRKEAYLKKEKELQNYVSLALKTVNSYYERTEIEKVKVEVQEDLKKQTGFLFSILEAEYKRLEGKIPEADLKQRLRSIVEGTRYGTSGYFWINDLDAVMVMHPIKPQLNNKNLAEFKDKNGKKIFTVFANVAKNSKEGFVDYVWPKPGFEKPQPKVSFVKLFESFNWVIGTGEYVSDVSSKLKKEALNAIKNMGYGNNGYFWINDSHPKMIMHPFKPQLDGKDLSASKDPNGKFLFNEMSKVANAKSEGGLVKYMWEKPGKDVPQQKFSFVQRFEPWDWIIGTGEYVDDVEDSILAMEKRTNEEIDSIILTIMIFTVVFIVLIYLIYSYLVKKIISKPLEDLNNAIENLKTSNSNTEIEKENNDEIGAVVDSFNSYIHSLKAGYEADAKVIDEVKDVIQKVNNGFYVYKVKQSSNNPQIQELRTSINQMIEGTNNKLEEINNILIEYGNSNFDFKLSGEHSVSNGIIGSIFTSTKQLGGTVSEFLSMITTTGEKLNKDTDILSSSASSLSTSSNEQAASLEQTAAAVEEITSIIKSNNEKVVKMSVLANELNKSAKDGQDLATKTTSAMEDIDVQVNSINEAITVIDQIAFQTNILSLNAAVEAATAGEAGKGFAVVAQEVRNLANRSAEAAKEIKDLVENATAKANEGKQIADNMIGGYSDLSSKVDETIHLIADVNEASKEQETGIVQINDVVNSLDQTTQKNAESATQISSLAGEVASLSTNMLDIADRAKFNVNKKDEICDINLVFEISKLKNDHITFKNSNFSKLGSSTSTWSVNTCDQCDFGKWILTQEKAGKNFTKTSNWTNMKEHHKNVHETVQEYIDRNAENASNDILEKISKTLEVETEQLFKTMDVIKVEHCKDFVEDTSKIKKTEIKKQDFPKTIDKPKEKESTKKVQTSTPKVQTITANNNDDDEWESF</sequence>
<dbReference type="CDD" id="cd18774">
    <property type="entry name" value="PDC2_HK_sensor"/>
    <property type="match status" value="1"/>
</dbReference>
<protein>
    <submittedName>
        <fullName evidence="13">Chemotaxis protein</fullName>
    </submittedName>
</protein>
<feature type="domain" description="HAMP" evidence="12">
    <location>
        <begin position="376"/>
        <end position="428"/>
    </location>
</feature>
<keyword evidence="6 10" id="KW-0472">Membrane</keyword>
<keyword evidence="2" id="KW-1003">Cell membrane</keyword>
<gene>
    <name evidence="13" type="ORF">CP965_11780</name>
</gene>
<dbReference type="CDD" id="cd11386">
    <property type="entry name" value="MCP_signal"/>
    <property type="match status" value="1"/>
</dbReference>
<dbReference type="SMART" id="SM00283">
    <property type="entry name" value="MA"/>
    <property type="match status" value="1"/>
</dbReference>
<keyword evidence="8" id="KW-0807">Transducer</keyword>
<evidence type="ECO:0000256" key="9">
    <source>
        <dbReference type="SAM" id="MobiDB-lite"/>
    </source>
</evidence>
<feature type="domain" description="Methyl-accepting transducer" evidence="11">
    <location>
        <begin position="534"/>
        <end position="763"/>
    </location>
</feature>
<dbReference type="GO" id="GO:0006935">
    <property type="term" value="P:chemotaxis"/>
    <property type="evidence" value="ECO:0007669"/>
    <property type="project" value="UniProtKB-KW"/>
</dbReference>
<dbReference type="PANTHER" id="PTHR43531:SF11">
    <property type="entry name" value="METHYL-ACCEPTING CHEMOTAXIS PROTEIN 3"/>
    <property type="match status" value="1"/>
</dbReference>
<dbReference type="InterPro" id="IPR003660">
    <property type="entry name" value="HAMP_dom"/>
</dbReference>
<keyword evidence="4 10" id="KW-0812">Transmembrane</keyword>
<dbReference type="InterPro" id="IPR033480">
    <property type="entry name" value="sCache_2"/>
</dbReference>
<evidence type="ECO:0000256" key="5">
    <source>
        <dbReference type="ARBA" id="ARBA00022989"/>
    </source>
</evidence>
<evidence type="ECO:0000256" key="6">
    <source>
        <dbReference type="ARBA" id="ARBA00023136"/>
    </source>
</evidence>
<dbReference type="AlphaFoldDB" id="A0A4Q1AS24"/>
<dbReference type="GO" id="GO:0007165">
    <property type="term" value="P:signal transduction"/>
    <property type="evidence" value="ECO:0007669"/>
    <property type="project" value="UniProtKB-KW"/>
</dbReference>
<dbReference type="InterPro" id="IPR051310">
    <property type="entry name" value="MCP_chemotaxis"/>
</dbReference>
<feature type="transmembrane region" description="Helical" evidence="10">
    <location>
        <begin position="351"/>
        <end position="370"/>
    </location>
</feature>
<dbReference type="Proteomes" id="UP000289718">
    <property type="component" value="Unassembled WGS sequence"/>
</dbReference>
<dbReference type="PROSITE" id="PS50111">
    <property type="entry name" value="CHEMOTAXIS_TRANSDUC_2"/>
    <property type="match status" value="1"/>
</dbReference>
<name>A0A4Q1AS24_9BACT</name>
<dbReference type="InterPro" id="IPR004010">
    <property type="entry name" value="Double_Cache_2"/>
</dbReference>
<reference evidence="13 14" key="1">
    <citation type="submission" date="2017-09" db="EMBL/GenBank/DDBJ databases">
        <title>Genomics of the genus Arcobacter.</title>
        <authorList>
            <person name="Perez-Cataluna A."/>
            <person name="Figueras M.J."/>
            <person name="Salas-Masso N."/>
        </authorList>
    </citation>
    <scope>NUCLEOTIDE SEQUENCE [LARGE SCALE GENOMIC DNA]</scope>
    <source>
        <strain evidence="13 14">F156-34</strain>
    </source>
</reference>
<dbReference type="OrthoDB" id="5348717at2"/>
<dbReference type="CDD" id="cd06225">
    <property type="entry name" value="HAMP"/>
    <property type="match status" value="1"/>
</dbReference>
<feature type="region of interest" description="Disordered" evidence="9">
    <location>
        <begin position="925"/>
        <end position="965"/>
    </location>
</feature>
<dbReference type="Pfam" id="PF08269">
    <property type="entry name" value="dCache_2"/>
    <property type="match status" value="1"/>
</dbReference>
<evidence type="ECO:0000256" key="1">
    <source>
        <dbReference type="ARBA" id="ARBA00004651"/>
    </source>
</evidence>
<dbReference type="InterPro" id="IPR004089">
    <property type="entry name" value="MCPsignal_dom"/>
</dbReference>
<dbReference type="Gene3D" id="3.30.450.20">
    <property type="entry name" value="PAS domain"/>
    <property type="match status" value="2"/>
</dbReference>
<dbReference type="Pfam" id="PF00672">
    <property type="entry name" value="HAMP"/>
    <property type="match status" value="1"/>
</dbReference>
<dbReference type="RefSeq" id="WP_129062308.1">
    <property type="nucleotide sequence ID" value="NZ_NXIE01000005.1"/>
</dbReference>
<dbReference type="SUPFAM" id="SSF58104">
    <property type="entry name" value="Methyl-accepting chemotaxis protein (MCP) signaling domain"/>
    <property type="match status" value="1"/>
</dbReference>
<evidence type="ECO:0000256" key="3">
    <source>
        <dbReference type="ARBA" id="ARBA00022500"/>
    </source>
</evidence>
<evidence type="ECO:0000256" key="7">
    <source>
        <dbReference type="ARBA" id="ARBA00029447"/>
    </source>
</evidence>
<dbReference type="GO" id="GO:0005886">
    <property type="term" value="C:plasma membrane"/>
    <property type="evidence" value="ECO:0007669"/>
    <property type="project" value="UniProtKB-SubCell"/>
</dbReference>
<evidence type="ECO:0000256" key="10">
    <source>
        <dbReference type="SAM" id="Phobius"/>
    </source>
</evidence>
<comment type="subcellular location">
    <subcellularLocation>
        <location evidence="1">Cell membrane</location>
        <topology evidence="1">Multi-pass membrane protein</topology>
    </subcellularLocation>
</comment>
<evidence type="ECO:0000256" key="4">
    <source>
        <dbReference type="ARBA" id="ARBA00022692"/>
    </source>
</evidence>
<dbReference type="Pfam" id="PF00015">
    <property type="entry name" value="MCPsignal"/>
    <property type="match status" value="1"/>
</dbReference>
<evidence type="ECO:0000313" key="13">
    <source>
        <dbReference type="EMBL" id="RXK11855.1"/>
    </source>
</evidence>
<dbReference type="Gene3D" id="6.10.340.10">
    <property type="match status" value="1"/>
</dbReference>
<feature type="compositionally biased region" description="Basic and acidic residues" evidence="9">
    <location>
        <begin position="925"/>
        <end position="940"/>
    </location>
</feature>
<accession>A0A4Q1AS24</accession>
<dbReference type="SMART" id="SM01049">
    <property type="entry name" value="Cache_2"/>
    <property type="match status" value="2"/>
</dbReference>
<comment type="similarity">
    <text evidence="7">Belongs to the methyl-accepting chemotaxis (MCP) protein family.</text>
</comment>
<comment type="caution">
    <text evidence="13">The sequence shown here is derived from an EMBL/GenBank/DDBJ whole genome shotgun (WGS) entry which is preliminary data.</text>
</comment>
<dbReference type="InterPro" id="IPR025991">
    <property type="entry name" value="Chemoreceptor_zinc-bind_dom"/>
</dbReference>
<dbReference type="Gene3D" id="1.10.287.950">
    <property type="entry name" value="Methyl-accepting chemotaxis protein"/>
    <property type="match status" value="1"/>
</dbReference>
<keyword evidence="14" id="KW-1185">Reference proteome</keyword>
<evidence type="ECO:0000256" key="8">
    <source>
        <dbReference type="PROSITE-ProRule" id="PRU00284"/>
    </source>
</evidence>
<keyword evidence="3" id="KW-0145">Chemotaxis</keyword>
<dbReference type="SMART" id="SM00304">
    <property type="entry name" value="HAMP"/>
    <property type="match status" value="1"/>
</dbReference>